<dbReference type="Pfam" id="PF00440">
    <property type="entry name" value="TetR_N"/>
    <property type="match status" value="1"/>
</dbReference>
<sequence>MARRTAEENRRNILDVATRLFYRQGIRAVGMDAVVKECGVGNATVYRQFPTKDALATAYVEGRADAWFERMEQAASEHPDPRHKLLAVFEVLAEDTAGAGYRGCPMLNTNTEFPDGGHPAHLTAVAHKQQVRDWFRSLAAEAGTSEPDRLADDLLIVLNGAYATAAVLDGAAYGGRALDLAWRLIEAGCPAD</sequence>
<evidence type="ECO:0000256" key="2">
    <source>
        <dbReference type="PROSITE-ProRule" id="PRU00335"/>
    </source>
</evidence>
<dbReference type="SUPFAM" id="SSF46689">
    <property type="entry name" value="Homeodomain-like"/>
    <property type="match status" value="1"/>
</dbReference>
<evidence type="ECO:0000256" key="1">
    <source>
        <dbReference type="ARBA" id="ARBA00023125"/>
    </source>
</evidence>
<keyword evidence="5" id="KW-1185">Reference proteome</keyword>
<dbReference type="InterPro" id="IPR050109">
    <property type="entry name" value="HTH-type_TetR-like_transc_reg"/>
</dbReference>
<accession>A0A127A239</accession>
<dbReference type="AlphaFoldDB" id="A0A127A239"/>
<dbReference type="OrthoDB" id="3196926at2"/>
<proteinExistence type="predicted"/>
<feature type="DNA-binding region" description="H-T-H motif" evidence="2">
    <location>
        <begin position="30"/>
        <end position="49"/>
    </location>
</feature>
<feature type="domain" description="HTH tetR-type" evidence="3">
    <location>
        <begin position="7"/>
        <end position="67"/>
    </location>
</feature>
<evidence type="ECO:0000313" key="5">
    <source>
        <dbReference type="Proteomes" id="UP000070134"/>
    </source>
</evidence>
<dbReference type="InterPro" id="IPR009057">
    <property type="entry name" value="Homeodomain-like_sf"/>
</dbReference>
<evidence type="ECO:0000313" key="4">
    <source>
        <dbReference type="EMBL" id="AMM33528.1"/>
    </source>
</evidence>
<protein>
    <submittedName>
        <fullName evidence="4">TetR family transcriptional regulator</fullName>
    </submittedName>
</protein>
<keyword evidence="1 2" id="KW-0238">DNA-binding</keyword>
<dbReference type="PRINTS" id="PR00455">
    <property type="entry name" value="HTHTETR"/>
</dbReference>
<dbReference type="InterPro" id="IPR001647">
    <property type="entry name" value="HTH_TetR"/>
</dbReference>
<dbReference type="GO" id="GO:0003700">
    <property type="term" value="F:DNA-binding transcription factor activity"/>
    <property type="evidence" value="ECO:0007669"/>
    <property type="project" value="TreeGrafter"/>
</dbReference>
<dbReference type="KEGG" id="satk:SA2016_2863"/>
<gene>
    <name evidence="4" type="ORF">SA2016_2863</name>
</gene>
<dbReference type="PANTHER" id="PTHR30055">
    <property type="entry name" value="HTH-TYPE TRANSCRIPTIONAL REGULATOR RUTR"/>
    <property type="match status" value="1"/>
</dbReference>
<dbReference type="EMBL" id="CP014518">
    <property type="protein sequence ID" value="AMM33528.1"/>
    <property type="molecule type" value="Genomic_DNA"/>
</dbReference>
<organism evidence="4 5">
    <name type="scientific">Sinomonas atrocyanea</name>
    <dbReference type="NCBI Taxonomy" id="37927"/>
    <lineage>
        <taxon>Bacteria</taxon>
        <taxon>Bacillati</taxon>
        <taxon>Actinomycetota</taxon>
        <taxon>Actinomycetes</taxon>
        <taxon>Micrococcales</taxon>
        <taxon>Micrococcaceae</taxon>
        <taxon>Sinomonas</taxon>
    </lineage>
</organism>
<dbReference type="PATRIC" id="fig|37927.3.peg.2939"/>
<dbReference type="STRING" id="37927.SA2016_2863"/>
<evidence type="ECO:0000259" key="3">
    <source>
        <dbReference type="PROSITE" id="PS50977"/>
    </source>
</evidence>
<dbReference type="Proteomes" id="UP000070134">
    <property type="component" value="Chromosome"/>
</dbReference>
<dbReference type="RefSeq" id="WP_066499231.1">
    <property type="nucleotide sequence ID" value="NZ_BJMO01000005.1"/>
</dbReference>
<reference evidence="4 5" key="1">
    <citation type="submission" date="2016-02" db="EMBL/GenBank/DDBJ databases">
        <title>Complete genome of Sinomonas atrocyanea KCTC 3377.</title>
        <authorList>
            <person name="Kim K.M."/>
        </authorList>
    </citation>
    <scope>NUCLEOTIDE SEQUENCE [LARGE SCALE GENOMIC DNA]</scope>
    <source>
        <strain evidence="4 5">KCTC 3377</strain>
    </source>
</reference>
<dbReference type="SUPFAM" id="SSF48498">
    <property type="entry name" value="Tetracyclin repressor-like, C-terminal domain"/>
    <property type="match status" value="1"/>
</dbReference>
<dbReference type="GO" id="GO:0000976">
    <property type="term" value="F:transcription cis-regulatory region binding"/>
    <property type="evidence" value="ECO:0007669"/>
    <property type="project" value="TreeGrafter"/>
</dbReference>
<dbReference type="PROSITE" id="PS50977">
    <property type="entry name" value="HTH_TETR_2"/>
    <property type="match status" value="1"/>
</dbReference>
<dbReference type="PANTHER" id="PTHR30055:SF200">
    <property type="entry name" value="HTH-TYPE TRANSCRIPTIONAL REPRESSOR BDCR"/>
    <property type="match status" value="1"/>
</dbReference>
<dbReference type="InterPro" id="IPR036271">
    <property type="entry name" value="Tet_transcr_reg_TetR-rel_C_sf"/>
</dbReference>
<name>A0A127A239_9MICC</name>
<dbReference type="Gene3D" id="1.10.357.10">
    <property type="entry name" value="Tetracycline Repressor, domain 2"/>
    <property type="match status" value="1"/>
</dbReference>